<dbReference type="HOGENOM" id="CLU_1804858_0_0_0"/>
<keyword evidence="2" id="KW-1185">Reference proteome</keyword>
<dbReference type="EMBL" id="CP001739">
    <property type="protein sequence ID" value="ACZ07128.1"/>
    <property type="molecule type" value="Genomic_DNA"/>
</dbReference>
<reference evidence="1 2" key="2">
    <citation type="journal article" date="2010" name="Stand. Genomic Sci.">
        <title>Complete genome sequence of Sebaldella termitidis type strain (NCTC 11300).</title>
        <authorList>
            <person name="Harmon-Smith M."/>
            <person name="Celia L."/>
            <person name="Chertkov O."/>
            <person name="Lapidus A."/>
            <person name="Copeland A."/>
            <person name="Glavina Del Rio T."/>
            <person name="Nolan M."/>
            <person name="Lucas S."/>
            <person name="Tice H."/>
            <person name="Cheng J.F."/>
            <person name="Han C."/>
            <person name="Detter J.C."/>
            <person name="Bruce D."/>
            <person name="Goodwin L."/>
            <person name="Pitluck S."/>
            <person name="Pati A."/>
            <person name="Liolios K."/>
            <person name="Ivanova N."/>
            <person name="Mavromatis K."/>
            <person name="Mikhailova N."/>
            <person name="Chen A."/>
            <person name="Palaniappan K."/>
            <person name="Land M."/>
            <person name="Hauser L."/>
            <person name="Chang Y.J."/>
            <person name="Jeffries C.D."/>
            <person name="Brettin T."/>
            <person name="Goker M."/>
            <person name="Beck B."/>
            <person name="Bristow J."/>
            <person name="Eisen J.A."/>
            <person name="Markowitz V."/>
            <person name="Hugenholtz P."/>
            <person name="Kyrpides N.C."/>
            <person name="Klenk H.P."/>
            <person name="Chen F."/>
        </authorList>
    </citation>
    <scope>NUCLEOTIDE SEQUENCE [LARGE SCALE GENOMIC DNA]</scope>
    <source>
        <strain evidence="2">ATCC 33386 / NCTC 11300</strain>
    </source>
</reference>
<dbReference type="RefSeq" id="WP_012859727.1">
    <property type="nucleotide sequence ID" value="NC_013517.1"/>
</dbReference>
<evidence type="ECO:0000313" key="2">
    <source>
        <dbReference type="Proteomes" id="UP000000845"/>
    </source>
</evidence>
<proteinExistence type="predicted"/>
<reference evidence="2" key="1">
    <citation type="submission" date="2009-09" db="EMBL/GenBank/DDBJ databases">
        <title>The complete chromosome of Sebaldella termitidis ATCC 33386.</title>
        <authorList>
            <consortium name="US DOE Joint Genome Institute (JGI-PGF)"/>
            <person name="Lucas S."/>
            <person name="Copeland A."/>
            <person name="Lapidus A."/>
            <person name="Glavina del Rio T."/>
            <person name="Dalin E."/>
            <person name="Tice H."/>
            <person name="Bruce D."/>
            <person name="Goodwin L."/>
            <person name="Pitluck S."/>
            <person name="Kyrpides N."/>
            <person name="Mavromatis K."/>
            <person name="Ivanova N."/>
            <person name="Mikhailova N."/>
            <person name="Sims D."/>
            <person name="Meincke L."/>
            <person name="Brettin T."/>
            <person name="Detter J.C."/>
            <person name="Han C."/>
            <person name="Larimer F."/>
            <person name="Land M."/>
            <person name="Hauser L."/>
            <person name="Markowitz V."/>
            <person name="Cheng J.F."/>
            <person name="Hugenholtz P."/>
            <person name="Woyke T."/>
            <person name="Wu D."/>
            <person name="Eisen J.A."/>
        </authorList>
    </citation>
    <scope>NUCLEOTIDE SEQUENCE [LARGE SCALE GENOMIC DNA]</scope>
    <source>
        <strain evidence="2">ATCC 33386 / NCTC 11300</strain>
    </source>
</reference>
<gene>
    <name evidence="1" type="ordered locus">Sterm_0243</name>
</gene>
<dbReference type="Proteomes" id="UP000000845">
    <property type="component" value="Chromosome"/>
</dbReference>
<evidence type="ECO:0000313" key="1">
    <source>
        <dbReference type="EMBL" id="ACZ07128.1"/>
    </source>
</evidence>
<dbReference type="KEGG" id="str:Sterm_0243"/>
<name>D1AKW2_SEBTE</name>
<dbReference type="STRING" id="526218.Sterm_0243"/>
<protein>
    <submittedName>
        <fullName evidence="1">Uncharacterized protein</fullName>
    </submittedName>
</protein>
<dbReference type="AlphaFoldDB" id="D1AKW2"/>
<dbReference type="eggNOG" id="ENOG502ZP11">
    <property type="taxonomic scope" value="Bacteria"/>
</dbReference>
<accession>D1AKW2</accession>
<organism evidence="1 2">
    <name type="scientific">Sebaldella termitidis (strain ATCC 33386 / NCTC 11300)</name>
    <dbReference type="NCBI Taxonomy" id="526218"/>
    <lineage>
        <taxon>Bacteria</taxon>
        <taxon>Fusobacteriati</taxon>
        <taxon>Fusobacteriota</taxon>
        <taxon>Fusobacteriia</taxon>
        <taxon>Fusobacteriales</taxon>
        <taxon>Leptotrichiaceae</taxon>
        <taxon>Sebaldella</taxon>
    </lineage>
</organism>
<sequence length="143" mass="17250">MKYKNKRGSLLIENLLALLYITAVLLPFSHLYIKVFKTNILLEKKERESVFLENIPEYLENTGYQNLETKTGKKSFTSFKDFCNFFHLSCFETKEKENTLINIDIQKTEYYYLNKNLQKLFIFKITTDTKELYYIPYLEDYEK</sequence>